<proteinExistence type="predicted"/>
<keyword evidence="2" id="KW-1185">Reference proteome</keyword>
<evidence type="ECO:0000313" key="2">
    <source>
        <dbReference type="Proteomes" id="UP000716322"/>
    </source>
</evidence>
<evidence type="ECO:0000313" key="1">
    <source>
        <dbReference type="EMBL" id="NIA56189.1"/>
    </source>
</evidence>
<sequence>MNQTQQLTTVYSAVKVIDDASDRAGQVGAYLGVDRATDKHNVKFDDGKTEEFTTDQLQVL</sequence>
<gene>
    <name evidence="1" type="ORF">HAV22_21385</name>
</gene>
<dbReference type="RefSeq" id="WP_166861778.1">
    <property type="nucleotide sequence ID" value="NZ_JAAQOM010000013.1"/>
</dbReference>
<dbReference type="EMBL" id="JAAQOM010000013">
    <property type="protein sequence ID" value="NIA56189.1"/>
    <property type="molecule type" value="Genomic_DNA"/>
</dbReference>
<name>A0ABX0PHZ3_9BURK</name>
<accession>A0ABX0PHZ3</accession>
<protein>
    <submittedName>
        <fullName evidence="1">Uncharacterized protein</fullName>
    </submittedName>
</protein>
<organism evidence="1 2">
    <name type="scientific">Telluria antibiotica</name>
    <dbReference type="NCBI Taxonomy" id="2717319"/>
    <lineage>
        <taxon>Bacteria</taxon>
        <taxon>Pseudomonadati</taxon>
        <taxon>Pseudomonadota</taxon>
        <taxon>Betaproteobacteria</taxon>
        <taxon>Burkholderiales</taxon>
        <taxon>Oxalobacteraceae</taxon>
        <taxon>Telluria group</taxon>
        <taxon>Telluria</taxon>
    </lineage>
</organism>
<dbReference type="Proteomes" id="UP000716322">
    <property type="component" value="Unassembled WGS sequence"/>
</dbReference>
<reference evidence="1 2" key="1">
    <citation type="submission" date="2020-03" db="EMBL/GenBank/DDBJ databases">
        <title>Genome sequence of strain Massilia sp. TW-1.</title>
        <authorList>
            <person name="Chaudhary D.K."/>
        </authorList>
    </citation>
    <scope>NUCLEOTIDE SEQUENCE [LARGE SCALE GENOMIC DNA]</scope>
    <source>
        <strain evidence="1 2">TW-1</strain>
    </source>
</reference>
<comment type="caution">
    <text evidence="1">The sequence shown here is derived from an EMBL/GenBank/DDBJ whole genome shotgun (WGS) entry which is preliminary data.</text>
</comment>